<comment type="subunit">
    <text evidence="10">Interacts with CASP8, CASP10 and GTF3C3. Homodimerizes and heterodimerizes with DEDD.</text>
</comment>
<dbReference type="GO" id="GO:0000978">
    <property type="term" value="F:RNA polymerase II cis-regulatory region sequence-specific DNA binding"/>
    <property type="evidence" value="ECO:0007669"/>
    <property type="project" value="TreeGrafter"/>
</dbReference>
<dbReference type="Gene3D" id="1.10.10.60">
    <property type="entry name" value="Homeodomain-like"/>
    <property type="match status" value="1"/>
</dbReference>
<dbReference type="RefSeq" id="XP_044933171.1">
    <property type="nucleotide sequence ID" value="XM_045077236.1"/>
</dbReference>
<comment type="function">
    <text evidence="9">May play a critical role in death receptor-induced apoptosis and may target CASP8 and CASP10 to the nucleus. May regulate degradation of intermediate filaments during apoptosis. May play a role in the general transcription machinery in the nucleus and might be an important regulator of the activity of GTF3C3.</text>
</comment>
<dbReference type="SUPFAM" id="SSF47413">
    <property type="entry name" value="lambda repressor-like DNA-binding domains"/>
    <property type="match status" value="1"/>
</dbReference>
<dbReference type="PRINTS" id="PR00028">
    <property type="entry name" value="POUDOMAIN"/>
</dbReference>
<feature type="region of interest" description="Disordered" evidence="13">
    <location>
        <begin position="357"/>
        <end position="408"/>
    </location>
</feature>
<feature type="region of interest" description="Disordered" evidence="13">
    <location>
        <begin position="217"/>
        <end position="317"/>
    </location>
</feature>
<feature type="DNA-binding region" description="Homeobox" evidence="11">
    <location>
        <begin position="763"/>
        <end position="822"/>
    </location>
</feature>
<feature type="compositionally biased region" description="Polar residues" evidence="13">
    <location>
        <begin position="387"/>
        <end position="408"/>
    </location>
</feature>
<evidence type="ECO:0000259" key="14">
    <source>
        <dbReference type="PROSITE" id="PS50071"/>
    </source>
</evidence>
<dbReference type="Gene3D" id="1.10.533.10">
    <property type="entry name" value="Death Domain, Fas"/>
    <property type="match status" value="1"/>
</dbReference>
<evidence type="ECO:0000256" key="5">
    <source>
        <dbReference type="ARBA" id="ARBA00023125"/>
    </source>
</evidence>
<organism evidence="17 18">
    <name type="scientific">Mustela putorius furo</name>
    <name type="common">European domestic ferret</name>
    <name type="synonym">Mustela furo</name>
    <dbReference type="NCBI Taxonomy" id="9669"/>
    <lineage>
        <taxon>Eukaryota</taxon>
        <taxon>Metazoa</taxon>
        <taxon>Chordata</taxon>
        <taxon>Craniata</taxon>
        <taxon>Vertebrata</taxon>
        <taxon>Euteleostomi</taxon>
        <taxon>Mammalia</taxon>
        <taxon>Eutheria</taxon>
        <taxon>Laurasiatheria</taxon>
        <taxon>Carnivora</taxon>
        <taxon>Caniformia</taxon>
        <taxon>Musteloidea</taxon>
        <taxon>Mustelidae</taxon>
        <taxon>Mustelinae</taxon>
        <taxon>Mustela</taxon>
    </lineage>
</organism>
<dbReference type="InterPro" id="IPR000972">
    <property type="entry name" value="TF_octamer"/>
</dbReference>
<dbReference type="InterPro" id="IPR001356">
    <property type="entry name" value="HD"/>
</dbReference>
<feature type="region of interest" description="Disordered" evidence="13">
    <location>
        <begin position="513"/>
        <end position="557"/>
    </location>
</feature>
<evidence type="ECO:0000256" key="9">
    <source>
        <dbReference type="ARBA" id="ARBA00059302"/>
    </source>
</evidence>
<keyword evidence="17" id="KW-1185">Reference proteome</keyword>
<feature type="region of interest" description="Disordered" evidence="13">
    <location>
        <begin position="632"/>
        <end position="666"/>
    </location>
</feature>
<dbReference type="Gene3D" id="1.10.260.40">
    <property type="entry name" value="lambda repressor-like DNA-binding domains"/>
    <property type="match status" value="1"/>
</dbReference>
<dbReference type="PROSITE" id="PS50168">
    <property type="entry name" value="DED"/>
    <property type="match status" value="1"/>
</dbReference>
<evidence type="ECO:0000256" key="13">
    <source>
        <dbReference type="SAM" id="MobiDB-lite"/>
    </source>
</evidence>
<dbReference type="SMART" id="SM00352">
    <property type="entry name" value="POU"/>
    <property type="match status" value="1"/>
</dbReference>
<dbReference type="Pfam" id="PF01335">
    <property type="entry name" value="DED"/>
    <property type="match status" value="1"/>
</dbReference>
<evidence type="ECO:0000256" key="3">
    <source>
        <dbReference type="ARBA" id="ARBA00022703"/>
    </source>
</evidence>
<evidence type="ECO:0000256" key="8">
    <source>
        <dbReference type="ARBA" id="ARBA00023242"/>
    </source>
</evidence>
<dbReference type="PROSITE" id="PS00035">
    <property type="entry name" value="POU_1"/>
    <property type="match status" value="1"/>
</dbReference>
<feature type="region of interest" description="Disordered" evidence="13">
    <location>
        <begin position="741"/>
        <end position="764"/>
    </location>
</feature>
<feature type="compositionally biased region" description="Low complexity" evidence="13">
    <location>
        <begin position="513"/>
        <end position="535"/>
    </location>
</feature>
<evidence type="ECO:0000259" key="15">
    <source>
        <dbReference type="PROSITE" id="PS50168"/>
    </source>
</evidence>
<keyword evidence="8 11" id="KW-0539">Nucleus</keyword>
<evidence type="ECO:0000313" key="17">
    <source>
        <dbReference type="Proteomes" id="UP000000715"/>
    </source>
</evidence>
<dbReference type="PANTHER" id="PTHR11636:SF46">
    <property type="entry name" value="POU DOMAIN, CLASS 2, TRANSCRIPTION FACTOR 2"/>
    <property type="match status" value="1"/>
</dbReference>
<dbReference type="InterPro" id="IPR050255">
    <property type="entry name" value="POU_domain_TF"/>
</dbReference>
<name>A0A8U0RYC7_MUSPF</name>
<feature type="compositionally biased region" description="Gly residues" evidence="13">
    <location>
        <begin position="882"/>
        <end position="891"/>
    </location>
</feature>
<dbReference type="InterPro" id="IPR017970">
    <property type="entry name" value="Homeobox_CS"/>
</dbReference>
<sequence>MQLKRGNQSRFAQARHCRAGRYGWRRALRGGAWKLHSALAPKGRGGRTCASWGKEEGRGDAGVIIEKVPERSKTSGCGRRPGVVRRQSPVRIQRGLRAAGGPGSELVLPPPPGMALSGLTPAPSWEEDECLDYYGMLSLHRMFEVVGGQLTECELELLAFLLDEAPGAAGGLARARSGLELLLELERRGQCDESNLRLLGQLLRVLARHDLLPHLARKRRRPVSPERYNYGTSSSSSKRTEGSRRRHRQSSGTSDAQQGQWETGSPPTKRQRRSRGRPSGGARRRRRGTAAAPQQPQETSRPASEGKVTCGSQLDPVGGLNVLASLRLPKRSARRWVGREHHVTDLLRGLRQSLRGGGEIRMSKPLEAEKQGLDSPSEHTDTERNGPDTNHQNPQNKTSPFSVSPTGPSTKVGILSGLHLTFWGPGPCLSPLQIKAEDPSGDSAPAAPPPPPAAQPHLPQAQLMLTGSQLAGLTALMPTQQQLLLQQAQAQLLAAAVQQSSAAAAAAAAASSTSSSSSSSSSSSASSSTSQPPASSGGGDLPPPQPASQPPGTPQLTLSQPIQLTAQDIQQLLQLQQLVLVPGHHLQPPAQFLLPQAQQSQPGLLPTPNLFQLPQQTQGALLTSQPRAGLPTQAVTRPTLPDPHLSHPQPPKCLEPPSHPEEPSDLEELEQFARTFKQRRIKLGFTQGDVGLAMGKLYGNDFSQTTISRFEALNLSFKNMCKLKPLLEKWLNDAETMSVDSSLPSPNQLSSPSLGFDGLPGRRRKKRTSIETNVRFALEKSFLANQKPTSEEILLIAEQLHMEKEVIRVWFCNRRQKEKRINPCSAAPMLPSPGKPASYSPHLVTPQGGAGTLPLSQASSSLSTTVTTLSSAVGTLHPSRTAGGGGGGGGAAPPLNSIPSVTPPPPATTNSTNPSPQGSHSAIGLSGLNPSTGPGLWWNPAPYQP</sequence>
<dbReference type="InterPro" id="IPR009057">
    <property type="entry name" value="Homeodomain-like_sf"/>
</dbReference>
<evidence type="ECO:0000256" key="12">
    <source>
        <dbReference type="RuleBase" id="RU361194"/>
    </source>
</evidence>
<dbReference type="PROSITE" id="PS00027">
    <property type="entry name" value="HOMEOBOX_1"/>
    <property type="match status" value="1"/>
</dbReference>
<keyword evidence="6 11" id="KW-0371">Homeobox</keyword>
<evidence type="ECO:0000256" key="6">
    <source>
        <dbReference type="ARBA" id="ARBA00023155"/>
    </source>
</evidence>
<proteinExistence type="inferred from homology"/>
<feature type="domain" description="Homeobox" evidence="14">
    <location>
        <begin position="761"/>
        <end position="821"/>
    </location>
</feature>
<dbReference type="GO" id="GO:0005730">
    <property type="term" value="C:nucleolus"/>
    <property type="evidence" value="ECO:0007669"/>
    <property type="project" value="UniProtKB-SubCell"/>
</dbReference>
<protein>
    <recommendedName>
        <fullName evidence="12">POU domain protein</fullName>
    </recommendedName>
</protein>
<keyword evidence="7 12" id="KW-0804">Transcription</keyword>
<keyword evidence="5 11" id="KW-0238">DNA-binding</keyword>
<evidence type="ECO:0000256" key="7">
    <source>
        <dbReference type="ARBA" id="ARBA00023163"/>
    </source>
</evidence>
<dbReference type="PROSITE" id="PS51179">
    <property type="entry name" value="POU_3"/>
    <property type="match status" value="1"/>
</dbReference>
<dbReference type="FunFam" id="1.10.260.40:FF:000001">
    <property type="entry name" value="POU domain protein"/>
    <property type="match status" value="1"/>
</dbReference>
<dbReference type="PROSITE" id="PS00465">
    <property type="entry name" value="POU_2"/>
    <property type="match status" value="1"/>
</dbReference>
<reference evidence="18" key="1">
    <citation type="submission" date="2025-08" db="UniProtKB">
        <authorList>
            <consortium name="RefSeq"/>
        </authorList>
    </citation>
    <scope>IDENTIFICATION</scope>
    <source>
        <tissue evidence="18">Brain</tissue>
    </source>
</reference>
<keyword evidence="3" id="KW-0053">Apoptosis</keyword>
<dbReference type="InterPro" id="IPR000327">
    <property type="entry name" value="POU_dom"/>
</dbReference>
<dbReference type="Pfam" id="PF00157">
    <property type="entry name" value="Pou"/>
    <property type="match status" value="1"/>
</dbReference>
<comment type="subcellular location">
    <subcellularLocation>
        <location evidence="1">Nucleus</location>
        <location evidence="1">Nucleolus</location>
    </subcellularLocation>
</comment>
<dbReference type="FunFam" id="1.10.10.60:FF:000005">
    <property type="entry name" value="POU domain protein"/>
    <property type="match status" value="1"/>
</dbReference>
<feature type="compositionally biased region" description="Polar residues" evidence="13">
    <location>
        <begin position="250"/>
        <end position="266"/>
    </location>
</feature>
<dbReference type="SMART" id="SM00031">
    <property type="entry name" value="DED"/>
    <property type="match status" value="1"/>
</dbReference>
<evidence type="ECO:0000256" key="2">
    <source>
        <dbReference type="ARBA" id="ARBA00008879"/>
    </source>
</evidence>
<feature type="compositionally biased region" description="Basic and acidic residues" evidence="13">
    <location>
        <begin position="361"/>
        <end position="386"/>
    </location>
</feature>
<feature type="region of interest" description="Disordered" evidence="13">
    <location>
        <begin position="875"/>
        <end position="945"/>
    </location>
</feature>
<dbReference type="InterPro" id="IPR001875">
    <property type="entry name" value="DED_dom"/>
</dbReference>
<comment type="similarity">
    <text evidence="2">Belongs to the POU transcription factor family. Class-2 subfamily.</text>
</comment>
<dbReference type="InterPro" id="IPR011029">
    <property type="entry name" value="DEATH-like_dom_sf"/>
</dbReference>
<accession>A0A8U0RYC7</accession>
<dbReference type="InterPro" id="IPR013847">
    <property type="entry name" value="POU"/>
</dbReference>
<evidence type="ECO:0000256" key="11">
    <source>
        <dbReference type="PROSITE-ProRule" id="PRU00108"/>
    </source>
</evidence>
<dbReference type="GeneID" id="101679035"/>
<gene>
    <name evidence="18" type="primary">POU2F2</name>
</gene>
<evidence type="ECO:0000256" key="1">
    <source>
        <dbReference type="ARBA" id="ARBA00004604"/>
    </source>
</evidence>
<evidence type="ECO:0000256" key="4">
    <source>
        <dbReference type="ARBA" id="ARBA00023015"/>
    </source>
</evidence>
<dbReference type="InterPro" id="IPR010982">
    <property type="entry name" value="Lambda_DNA-bd_dom_sf"/>
</dbReference>
<dbReference type="PROSITE" id="PS50071">
    <property type="entry name" value="HOMEOBOX_2"/>
    <property type="match status" value="1"/>
</dbReference>
<keyword evidence="4" id="KW-0805">Transcription regulation</keyword>
<feature type="compositionally biased region" description="Basic residues" evidence="13">
    <location>
        <begin position="269"/>
        <end position="288"/>
    </location>
</feature>
<feature type="compositionally biased region" description="Low complexity" evidence="13">
    <location>
        <begin position="741"/>
        <end position="754"/>
    </location>
</feature>
<dbReference type="SUPFAM" id="SSF47986">
    <property type="entry name" value="DEATH domain"/>
    <property type="match status" value="1"/>
</dbReference>
<dbReference type="CDD" id="cd08791">
    <property type="entry name" value="DED_DEDD2"/>
    <property type="match status" value="1"/>
</dbReference>
<feature type="compositionally biased region" description="Pro residues" evidence="13">
    <location>
        <begin position="541"/>
        <end position="553"/>
    </location>
</feature>
<feature type="domain" description="POU-specific" evidence="16">
    <location>
        <begin position="661"/>
        <end position="735"/>
    </location>
</feature>
<dbReference type="PRINTS" id="PR00029">
    <property type="entry name" value="OCTAMER"/>
</dbReference>
<dbReference type="AlphaFoldDB" id="A0A8U0RYC7"/>
<dbReference type="CTD" id="5452"/>
<feature type="region of interest" description="Disordered" evidence="13">
    <location>
        <begin position="431"/>
        <end position="457"/>
    </location>
</feature>
<feature type="compositionally biased region" description="Low complexity" evidence="13">
    <location>
        <begin position="226"/>
        <end position="237"/>
    </location>
</feature>
<dbReference type="SUPFAM" id="SSF46689">
    <property type="entry name" value="Homeodomain-like"/>
    <property type="match status" value="1"/>
</dbReference>
<evidence type="ECO:0000259" key="16">
    <source>
        <dbReference type="PROSITE" id="PS51179"/>
    </source>
</evidence>
<dbReference type="Pfam" id="PF00046">
    <property type="entry name" value="Homeodomain"/>
    <property type="match status" value="1"/>
</dbReference>
<evidence type="ECO:0000256" key="10">
    <source>
        <dbReference type="ARBA" id="ARBA00065828"/>
    </source>
</evidence>
<dbReference type="CDD" id="cd00086">
    <property type="entry name" value="homeodomain"/>
    <property type="match status" value="1"/>
</dbReference>
<dbReference type="GO" id="GO:0042981">
    <property type="term" value="P:regulation of apoptotic process"/>
    <property type="evidence" value="ECO:0007669"/>
    <property type="project" value="InterPro"/>
</dbReference>
<evidence type="ECO:0000313" key="18">
    <source>
        <dbReference type="RefSeq" id="XP_044933171.1"/>
    </source>
</evidence>
<dbReference type="PANTHER" id="PTHR11636">
    <property type="entry name" value="POU DOMAIN"/>
    <property type="match status" value="1"/>
</dbReference>
<dbReference type="SMART" id="SM00389">
    <property type="entry name" value="HOX"/>
    <property type="match status" value="1"/>
</dbReference>
<dbReference type="FunFam" id="1.10.533.10:FF:000023">
    <property type="entry name" value="DNA-binding death effector domain-containing protein 2"/>
    <property type="match status" value="1"/>
</dbReference>
<dbReference type="GO" id="GO:0000981">
    <property type="term" value="F:DNA-binding transcription factor activity, RNA polymerase II-specific"/>
    <property type="evidence" value="ECO:0007669"/>
    <property type="project" value="InterPro"/>
</dbReference>
<dbReference type="Proteomes" id="UP000000715">
    <property type="component" value="Unplaced"/>
</dbReference>
<dbReference type="GO" id="GO:0006915">
    <property type="term" value="P:apoptotic process"/>
    <property type="evidence" value="ECO:0007669"/>
    <property type="project" value="UniProtKB-KW"/>
</dbReference>
<feature type="region of interest" description="Disordered" evidence="13">
    <location>
        <begin position="823"/>
        <end position="857"/>
    </location>
</feature>
<feature type="domain" description="DED" evidence="15">
    <location>
        <begin position="138"/>
        <end position="217"/>
    </location>
</feature>